<dbReference type="PANTHER" id="PTHR23152:SF4">
    <property type="entry name" value="2-OXOADIPATE DEHYDROGENASE COMPLEX COMPONENT E1"/>
    <property type="match status" value="1"/>
</dbReference>
<dbReference type="NCBIfam" id="TIGR00239">
    <property type="entry name" value="2oxo_dh_E1"/>
    <property type="match status" value="1"/>
</dbReference>
<comment type="caution">
    <text evidence="8">The sequence shown here is derived from an EMBL/GenBank/DDBJ whole genome shotgun (WGS) entry which is preliminary data.</text>
</comment>
<evidence type="ECO:0000313" key="10">
    <source>
        <dbReference type="Proteomes" id="UP000254330"/>
    </source>
</evidence>
<dbReference type="InterPro" id="IPR029061">
    <property type="entry name" value="THDP-binding"/>
</dbReference>
<dbReference type="OrthoDB" id="9759785at2"/>
<keyword evidence="4" id="KW-0786">Thiamine pyrophosphate</keyword>
<dbReference type="NCBIfam" id="NF008907">
    <property type="entry name" value="PRK12270.1"/>
    <property type="match status" value="1"/>
</dbReference>
<dbReference type="PANTHER" id="PTHR23152">
    <property type="entry name" value="2-OXOGLUTARATE DEHYDROGENASE"/>
    <property type="match status" value="1"/>
</dbReference>
<dbReference type="InterPro" id="IPR005475">
    <property type="entry name" value="Transketolase-like_Pyr-bd"/>
</dbReference>
<dbReference type="PIRSF" id="PIRSF000157">
    <property type="entry name" value="Oxoglu_dh_E1"/>
    <property type="match status" value="1"/>
</dbReference>
<dbReference type="GO" id="GO:0045252">
    <property type="term" value="C:oxoglutarate dehydrogenase complex"/>
    <property type="evidence" value="ECO:0007669"/>
    <property type="project" value="TreeGrafter"/>
</dbReference>
<evidence type="ECO:0000313" key="9">
    <source>
        <dbReference type="EMBL" id="TDR33938.1"/>
    </source>
</evidence>
<dbReference type="GO" id="GO:0006096">
    <property type="term" value="P:glycolytic process"/>
    <property type="evidence" value="ECO:0007669"/>
    <property type="project" value="UniProtKB-KW"/>
</dbReference>
<evidence type="ECO:0000256" key="1">
    <source>
        <dbReference type="ARBA" id="ARBA00001964"/>
    </source>
</evidence>
<dbReference type="Proteomes" id="UP000294641">
    <property type="component" value="Unassembled WGS sequence"/>
</dbReference>
<evidence type="ECO:0000256" key="6">
    <source>
        <dbReference type="ARBA" id="ARBA00051911"/>
    </source>
</evidence>
<dbReference type="FunFam" id="3.40.50.970:FF:000036">
    <property type="entry name" value="2-oxoglutarate dehydrogenase E1 component"/>
    <property type="match status" value="1"/>
</dbReference>
<dbReference type="SUPFAM" id="SSF52518">
    <property type="entry name" value="Thiamin diphosphate-binding fold (THDP-binding)"/>
    <property type="match status" value="2"/>
</dbReference>
<dbReference type="Pfam" id="PF00676">
    <property type="entry name" value="E1_dh"/>
    <property type="match status" value="1"/>
</dbReference>
<dbReference type="EC" id="1.2.4.2" evidence="2"/>
<keyword evidence="11" id="KW-1185">Reference proteome</keyword>
<reference evidence="9 11" key="2">
    <citation type="submission" date="2019-03" db="EMBL/GenBank/DDBJ databases">
        <title>Genomic Encyclopedia of Type Strains, Phase IV (KMG-IV): sequencing the most valuable type-strain genomes for metagenomic binning, comparative biology and taxonomic classification.</title>
        <authorList>
            <person name="Goeker M."/>
        </authorList>
    </citation>
    <scope>NUCLEOTIDE SEQUENCE [LARGE SCALE GENOMIC DNA]</scope>
    <source>
        <strain evidence="9 11">DSM 20580</strain>
    </source>
</reference>
<dbReference type="Gene3D" id="3.40.50.970">
    <property type="match status" value="1"/>
</dbReference>
<evidence type="ECO:0000313" key="11">
    <source>
        <dbReference type="Proteomes" id="UP000294641"/>
    </source>
</evidence>
<dbReference type="GO" id="GO:0006099">
    <property type="term" value="P:tricarboxylic acid cycle"/>
    <property type="evidence" value="ECO:0007669"/>
    <property type="project" value="TreeGrafter"/>
</dbReference>
<dbReference type="GO" id="GO:0030976">
    <property type="term" value="F:thiamine pyrophosphate binding"/>
    <property type="evidence" value="ECO:0007669"/>
    <property type="project" value="InterPro"/>
</dbReference>
<dbReference type="NCBIfam" id="NF006914">
    <property type="entry name" value="PRK09404.1"/>
    <property type="match status" value="1"/>
</dbReference>
<evidence type="ECO:0000256" key="2">
    <source>
        <dbReference type="ARBA" id="ARBA00012280"/>
    </source>
</evidence>
<organism evidence="8 10">
    <name type="scientific">Kurthia zopfii</name>
    <dbReference type="NCBI Taxonomy" id="1650"/>
    <lineage>
        <taxon>Bacteria</taxon>
        <taxon>Bacillati</taxon>
        <taxon>Bacillota</taxon>
        <taxon>Bacilli</taxon>
        <taxon>Bacillales</taxon>
        <taxon>Caryophanaceae</taxon>
        <taxon>Kurthia</taxon>
    </lineage>
</organism>
<dbReference type="InterPro" id="IPR042179">
    <property type="entry name" value="KGD_C_sf"/>
</dbReference>
<gene>
    <name evidence="8" type="primary">odhA</name>
    <name evidence="9" type="ORF">DFR61_1466</name>
    <name evidence="8" type="ORF">NCTC10597_01174</name>
</gene>
<dbReference type="RefSeq" id="WP_109350716.1">
    <property type="nucleotide sequence ID" value="NZ_BJUE01000051.1"/>
</dbReference>
<dbReference type="Gene3D" id="3.40.50.12470">
    <property type="match status" value="1"/>
</dbReference>
<feature type="domain" description="Transketolase-like pyrimidine-binding" evidence="7">
    <location>
        <begin position="583"/>
        <end position="779"/>
    </location>
</feature>
<comment type="catalytic activity">
    <reaction evidence="6">
        <text>N(6)-[(R)-lipoyl]-L-lysyl-[protein] + 2-oxoglutarate + H(+) = N(6)-[(R)-S(8)-succinyldihydrolipoyl]-L-lysyl-[protein] + CO2</text>
        <dbReference type="Rhea" id="RHEA:12188"/>
        <dbReference type="Rhea" id="RHEA-COMP:10474"/>
        <dbReference type="Rhea" id="RHEA-COMP:20092"/>
        <dbReference type="ChEBI" id="CHEBI:15378"/>
        <dbReference type="ChEBI" id="CHEBI:16526"/>
        <dbReference type="ChEBI" id="CHEBI:16810"/>
        <dbReference type="ChEBI" id="CHEBI:83099"/>
        <dbReference type="ChEBI" id="CHEBI:83120"/>
        <dbReference type="EC" id="1.2.4.2"/>
    </reaction>
</comment>
<evidence type="ECO:0000256" key="3">
    <source>
        <dbReference type="ARBA" id="ARBA00023002"/>
    </source>
</evidence>
<dbReference type="GO" id="GO:0005829">
    <property type="term" value="C:cytosol"/>
    <property type="evidence" value="ECO:0007669"/>
    <property type="project" value="TreeGrafter"/>
</dbReference>
<dbReference type="Pfam" id="PF02779">
    <property type="entry name" value="Transket_pyr"/>
    <property type="match status" value="1"/>
</dbReference>
<evidence type="ECO:0000259" key="7">
    <source>
        <dbReference type="SMART" id="SM00861"/>
    </source>
</evidence>
<dbReference type="GO" id="GO:0004591">
    <property type="term" value="F:oxoglutarate dehydrogenase (succinyl-transferring) activity"/>
    <property type="evidence" value="ECO:0007669"/>
    <property type="project" value="UniProtKB-EC"/>
</dbReference>
<proteinExistence type="predicted"/>
<evidence type="ECO:0000256" key="4">
    <source>
        <dbReference type="ARBA" id="ARBA00023052"/>
    </source>
</evidence>
<dbReference type="InterPro" id="IPR011603">
    <property type="entry name" value="2oxoglutarate_DH_E1"/>
</dbReference>
<keyword evidence="3 8" id="KW-0560">Oxidoreductase</keyword>
<accession>A0A8B4Q9Y4</accession>
<dbReference type="EMBL" id="UGNP01000001">
    <property type="protein sequence ID" value="STX09498.1"/>
    <property type="molecule type" value="Genomic_DNA"/>
</dbReference>
<evidence type="ECO:0000313" key="8">
    <source>
        <dbReference type="EMBL" id="STX09498.1"/>
    </source>
</evidence>
<comment type="cofactor">
    <cofactor evidence="1">
        <name>thiamine diphosphate</name>
        <dbReference type="ChEBI" id="CHEBI:58937"/>
    </cofactor>
</comment>
<dbReference type="Gene3D" id="3.40.50.11610">
    <property type="entry name" value="Multifunctional 2-oxoglutarate metabolism enzyme, C-terminal domain"/>
    <property type="match status" value="1"/>
</dbReference>
<evidence type="ECO:0000256" key="5">
    <source>
        <dbReference type="ARBA" id="ARBA00023152"/>
    </source>
</evidence>
<dbReference type="InterPro" id="IPR001017">
    <property type="entry name" value="DH_E1"/>
</dbReference>
<dbReference type="EMBL" id="SNZG01000046">
    <property type="protein sequence ID" value="TDR33938.1"/>
    <property type="molecule type" value="Genomic_DNA"/>
</dbReference>
<sequence length="928" mass="101502">MSNNVSPWAAFSGPNLGYVMDMYDLYLTSPEEVDAELVALFEQYGAPVAESANSESTTAVAAGNMTAILAAVKYADAIRNFGHLAADIYPLHNQEIDTSRIEASAYGLSDQDLIEVPATALMQEVPAGVRNGLDAVNYLKEIYTGKIAFEFNQVVGQKEKEWIQSKIESGSLNAKLSAEDQKAALNLLNSVEGFEQFMHKTFVGVKRFSIEGVDSLVVLIDELIKRFENKDTKDIQIGMAHRGRLNVLTHNVHKPYKMMLADFAHVPSDSFVPEDGSLTVTKGWSGDAKYHLGATYKSETGSRISLAYNPSHLEVVSPVVNGATRAVQDDTSKAGGAVQDQNKSVSILVHGDAAFAGQGVVAEGFNYAGTKGFTTGGSVHIIANNMIGFTTERYDSRSTVYSSDSAKGYEIPVLHVNADAPEAVIQVARFAVEYRAMFGKDILIDLIGYRRYGHNEMDEPMITNPEMYNIVHNHETVRALYGKQLVSEGLLSEDQVTQLQADIKATLQAELDVVRAAKGAEPDHSVPQVVLDGFPEVDTGVGTERLTKMNAELLDFPSEFNVFKKLGKILSRRNDPFVGKGKIDWGHAETLAFGTIIQDGHPVRISGQDAQRGTFAHRHLVLHDEKNGNELTMLHHISDAKASFDVINSPLSEGSILAYEFGYNVENPNALSIWEAQYGDFANMAQVMFDNFISASRSKWGVKSGLVMLLPHAAEGQGSEHTSARLERFLQLAAENNWTVANLSSAANYFHLLRRQAAMLNTEAIRPLVLVSPKSLLRNQIVAADVEELATGQFETIIEHPVTGKDAKKVEKIVFASGKMAIDLAEKIGDGAGFEHLHLVRVEQLYPFPSEKISAIAAKYPKAKTLAWAQEEPKNMGSWQFADPYLRELAGDKAVTYVGRGDHSSPAEGDPDSFKVAQTKVIEEAVSK</sequence>
<dbReference type="Pfam" id="PF16870">
    <property type="entry name" value="OxoGdeHyase_C"/>
    <property type="match status" value="1"/>
</dbReference>
<protein>
    <recommendedName>
        <fullName evidence="2">oxoglutarate dehydrogenase (succinyl-transferring)</fullName>
        <ecNumber evidence="2">1.2.4.2</ecNumber>
    </recommendedName>
</protein>
<dbReference type="AlphaFoldDB" id="A0A8B4Q9Y4"/>
<name>A0A8B4Q9Y4_9BACL</name>
<dbReference type="Proteomes" id="UP000254330">
    <property type="component" value="Unassembled WGS sequence"/>
</dbReference>
<dbReference type="InterPro" id="IPR031717">
    <property type="entry name" value="ODO-1/KGD_C"/>
</dbReference>
<keyword evidence="5" id="KW-0324">Glycolysis</keyword>
<reference evidence="8 10" key="1">
    <citation type="submission" date="2018-06" db="EMBL/GenBank/DDBJ databases">
        <authorList>
            <consortium name="Pathogen Informatics"/>
            <person name="Doyle S."/>
        </authorList>
    </citation>
    <scope>NUCLEOTIDE SEQUENCE [LARGE SCALE GENOMIC DNA]</scope>
    <source>
        <strain evidence="8 10">NCTC10597</strain>
    </source>
</reference>
<dbReference type="SMART" id="SM00861">
    <property type="entry name" value="Transket_pyr"/>
    <property type="match status" value="1"/>
</dbReference>